<gene>
    <name evidence="2" type="ORF">MCOR_20563</name>
</gene>
<evidence type="ECO:0000259" key="1">
    <source>
        <dbReference type="PROSITE" id="PS50878"/>
    </source>
</evidence>
<feature type="domain" description="Reverse transcriptase" evidence="1">
    <location>
        <begin position="1"/>
        <end position="105"/>
    </location>
</feature>
<dbReference type="PANTHER" id="PTHR47027:SF26">
    <property type="entry name" value="REVERSE TRANSCRIPTASE DOMAIN-CONTAINING PROTEIN"/>
    <property type="match status" value="1"/>
</dbReference>
<dbReference type="InterPro" id="IPR000477">
    <property type="entry name" value="RT_dom"/>
</dbReference>
<dbReference type="SUPFAM" id="SSF56672">
    <property type="entry name" value="DNA/RNA polymerases"/>
    <property type="match status" value="1"/>
</dbReference>
<evidence type="ECO:0000313" key="3">
    <source>
        <dbReference type="Proteomes" id="UP000507470"/>
    </source>
</evidence>
<accession>A0A6J8BQ91</accession>
<proteinExistence type="predicted"/>
<dbReference type="OrthoDB" id="6152719at2759"/>
<dbReference type="Proteomes" id="UP000507470">
    <property type="component" value="Unassembled WGS sequence"/>
</dbReference>
<dbReference type="AlphaFoldDB" id="A0A6J8BQ91"/>
<protein>
    <recommendedName>
        <fullName evidence="1">Reverse transcriptase domain-containing protein</fullName>
    </recommendedName>
</protein>
<keyword evidence="3" id="KW-1185">Reference proteome</keyword>
<organism evidence="2 3">
    <name type="scientific">Mytilus coruscus</name>
    <name type="common">Sea mussel</name>
    <dbReference type="NCBI Taxonomy" id="42192"/>
    <lineage>
        <taxon>Eukaryota</taxon>
        <taxon>Metazoa</taxon>
        <taxon>Spiralia</taxon>
        <taxon>Lophotrochozoa</taxon>
        <taxon>Mollusca</taxon>
        <taxon>Bivalvia</taxon>
        <taxon>Autobranchia</taxon>
        <taxon>Pteriomorphia</taxon>
        <taxon>Mytilida</taxon>
        <taxon>Mytiloidea</taxon>
        <taxon>Mytilidae</taxon>
        <taxon>Mytilinae</taxon>
        <taxon>Mytilus</taxon>
    </lineage>
</organism>
<dbReference type="InterPro" id="IPR043502">
    <property type="entry name" value="DNA/RNA_pol_sf"/>
</dbReference>
<reference evidence="2 3" key="1">
    <citation type="submission" date="2020-06" db="EMBL/GenBank/DDBJ databases">
        <authorList>
            <person name="Li R."/>
            <person name="Bekaert M."/>
        </authorList>
    </citation>
    <scope>NUCLEOTIDE SEQUENCE [LARGE SCALE GENOMIC DNA]</scope>
    <source>
        <strain evidence="3">wild</strain>
    </source>
</reference>
<dbReference type="EMBL" id="CACVKT020003673">
    <property type="protein sequence ID" value="CAC5384974.1"/>
    <property type="molecule type" value="Genomic_DNA"/>
</dbReference>
<dbReference type="PANTHER" id="PTHR47027">
    <property type="entry name" value="REVERSE TRANSCRIPTASE DOMAIN-CONTAINING PROTEIN"/>
    <property type="match status" value="1"/>
</dbReference>
<dbReference type="Pfam" id="PF00078">
    <property type="entry name" value="RVT_1"/>
    <property type="match status" value="1"/>
</dbReference>
<evidence type="ECO:0000313" key="2">
    <source>
        <dbReference type="EMBL" id="CAC5384974.1"/>
    </source>
</evidence>
<sequence>MFAIYINDLAERINNLQCGIRIGDDILSILLYADDIALIAPDEASLQRMLDVVSDWCSQWKLVNPSKSNVVHFRNPSIDRSNFYFTCSRQNITYATSYKYLGMWLDEHLTFDKAIRELSKSASRALGALYVKFISAGGMTQSVYSKLYSTMVEPVLFYSSGIWGTKVYSVILYSEQSS</sequence>
<name>A0A6J8BQ91_MYTCO</name>
<dbReference type="PRINTS" id="PR01345">
    <property type="entry name" value="CERVTRCPTASE"/>
</dbReference>
<dbReference type="PROSITE" id="PS50878">
    <property type="entry name" value="RT_POL"/>
    <property type="match status" value="1"/>
</dbReference>